<dbReference type="EMBL" id="HBIC01012816">
    <property type="protein sequence ID" value="CAE0277542.1"/>
    <property type="molecule type" value="Transcribed_RNA"/>
</dbReference>
<dbReference type="AlphaFoldDB" id="A0A7S3GVA4"/>
<dbReference type="InterPro" id="IPR037401">
    <property type="entry name" value="SnoaL-like"/>
</dbReference>
<accession>A0A7S3GVA4</accession>
<organism evidence="2">
    <name type="scientific">Spumella elongata</name>
    <dbReference type="NCBI Taxonomy" id="89044"/>
    <lineage>
        <taxon>Eukaryota</taxon>
        <taxon>Sar</taxon>
        <taxon>Stramenopiles</taxon>
        <taxon>Ochrophyta</taxon>
        <taxon>Chrysophyceae</taxon>
        <taxon>Chromulinales</taxon>
        <taxon>Chromulinaceae</taxon>
        <taxon>Spumella</taxon>
    </lineage>
</organism>
<feature type="domain" description="SnoaL-like" evidence="1">
    <location>
        <begin position="13"/>
        <end position="118"/>
    </location>
</feature>
<dbReference type="SUPFAM" id="SSF54427">
    <property type="entry name" value="NTF2-like"/>
    <property type="match status" value="1"/>
</dbReference>
<evidence type="ECO:0000259" key="1">
    <source>
        <dbReference type="Pfam" id="PF12680"/>
    </source>
</evidence>
<reference evidence="2" key="1">
    <citation type="submission" date="2021-01" db="EMBL/GenBank/DDBJ databases">
        <authorList>
            <person name="Corre E."/>
            <person name="Pelletier E."/>
            <person name="Niang G."/>
            <person name="Scheremetjew M."/>
            <person name="Finn R."/>
            <person name="Kale V."/>
            <person name="Holt S."/>
            <person name="Cochrane G."/>
            <person name="Meng A."/>
            <person name="Brown T."/>
            <person name="Cohen L."/>
        </authorList>
    </citation>
    <scope>NUCLEOTIDE SEQUENCE</scope>
    <source>
        <strain evidence="2">CCAP 955/1</strain>
    </source>
</reference>
<name>A0A7S3GVA4_9STRA</name>
<gene>
    <name evidence="2" type="ORF">SELO1098_LOCUS6372</name>
</gene>
<proteinExistence type="predicted"/>
<dbReference type="InterPro" id="IPR032710">
    <property type="entry name" value="NTF2-like_dom_sf"/>
</dbReference>
<dbReference type="Pfam" id="PF12680">
    <property type="entry name" value="SnoaL_2"/>
    <property type="match status" value="1"/>
</dbReference>
<dbReference type="Gene3D" id="3.10.450.50">
    <property type="match status" value="1"/>
</dbReference>
<sequence>MTEASASNKALINKFYTAFAGGDAKTMQSCYHESIVFEDPAFGVLTGSKAGDMWEMLLSGPRENPDVTKTLTIEHSNVEATATSGSANWVAHYKFSGNPVENKVKATFEFQDGLIIKHTDVFDFWVWSSQALGLTGYFLGWTSFLNNQVKGQTNGKLAKFVARKYAPAESSLAEPATAKDGATK</sequence>
<evidence type="ECO:0000313" key="2">
    <source>
        <dbReference type="EMBL" id="CAE0277542.1"/>
    </source>
</evidence>
<protein>
    <recommendedName>
        <fullName evidence="1">SnoaL-like domain-containing protein</fullName>
    </recommendedName>
</protein>